<reference evidence="8" key="1">
    <citation type="journal article" date="2019" name="Nat. Commun.">
        <title>Expansion of phycobilisome linker gene families in mesophilic red algae.</title>
        <authorList>
            <person name="Lee J."/>
            <person name="Kim D."/>
            <person name="Bhattacharya D."/>
            <person name="Yoon H.S."/>
        </authorList>
    </citation>
    <scope>NUCLEOTIDE SEQUENCE [LARGE SCALE GENOMIC DNA]</scope>
    <source>
        <strain evidence="8">CCMP 1328</strain>
    </source>
</reference>
<dbReference type="InterPro" id="IPR050095">
    <property type="entry name" value="ECF_ABC_transporter_ATP-bd"/>
</dbReference>
<keyword evidence="8" id="KW-1185">Reference proteome</keyword>
<evidence type="ECO:0000256" key="4">
    <source>
        <dbReference type="ARBA" id="ARBA00022741"/>
    </source>
</evidence>
<gene>
    <name evidence="7" type="ORF">FVE85_7084</name>
</gene>
<dbReference type="SMART" id="SM00382">
    <property type="entry name" value="AAA"/>
    <property type="match status" value="1"/>
</dbReference>
<dbReference type="AlphaFoldDB" id="A0A5J4Z620"/>
<dbReference type="Proteomes" id="UP000324585">
    <property type="component" value="Unassembled WGS sequence"/>
</dbReference>
<evidence type="ECO:0000313" key="8">
    <source>
        <dbReference type="Proteomes" id="UP000324585"/>
    </source>
</evidence>
<comment type="similarity">
    <text evidence="1">Belongs to the ABC transporter superfamily.</text>
</comment>
<dbReference type="Gene3D" id="3.40.50.300">
    <property type="entry name" value="P-loop containing nucleotide triphosphate hydrolases"/>
    <property type="match status" value="1"/>
</dbReference>
<keyword evidence="3" id="KW-0813">Transport</keyword>
<dbReference type="GO" id="GO:0043190">
    <property type="term" value="C:ATP-binding cassette (ABC) transporter complex"/>
    <property type="evidence" value="ECO:0007669"/>
    <property type="project" value="TreeGrafter"/>
</dbReference>
<dbReference type="GO" id="GO:0016887">
    <property type="term" value="F:ATP hydrolysis activity"/>
    <property type="evidence" value="ECO:0007669"/>
    <property type="project" value="InterPro"/>
</dbReference>
<keyword evidence="4" id="KW-0547">Nucleotide-binding</keyword>
<evidence type="ECO:0000313" key="7">
    <source>
        <dbReference type="EMBL" id="KAA8499499.1"/>
    </source>
</evidence>
<dbReference type="PANTHER" id="PTHR43553">
    <property type="entry name" value="HEAVY METAL TRANSPORTER"/>
    <property type="match status" value="1"/>
</dbReference>
<keyword evidence="5 7" id="KW-0067">ATP-binding</keyword>
<sequence length="334" mass="38084">MAFHEQAAFAHSPAFTARRERWYARRLLPIQYQKRAPAPRYGLGSKVIRRSANEDKARGDQPRTIRGFRDLWRWWLGKETRPAPEPYVDEITKQPALLELRQVQYQVRGVLDDYLFHELDLKIFPNELVVLIGANGCGKSTLLKLCGGYAEPLEGWIYFSGEQVKSTAELRGKVGTVLQEPGRAFFTNTVLEELCFCRSVTPANVRAVLEAVGLSNISLRADPRRLSGGQQRRLALANQLCRESRPQLLLLDEPLVGIDFRTRREMVALFAQLKQFKSMVIVSHEPGEILLCADRVVQIARRGIMEVDKRTVQRAIAVRKARNEYEEGAEEIAR</sequence>
<dbReference type="CDD" id="cd03225">
    <property type="entry name" value="ABC_cobalt_CbiO_domain1"/>
    <property type="match status" value="1"/>
</dbReference>
<dbReference type="GO" id="GO:0042626">
    <property type="term" value="F:ATPase-coupled transmembrane transporter activity"/>
    <property type="evidence" value="ECO:0007669"/>
    <property type="project" value="TreeGrafter"/>
</dbReference>
<name>A0A5J4Z620_PORPP</name>
<dbReference type="GO" id="GO:0005524">
    <property type="term" value="F:ATP binding"/>
    <property type="evidence" value="ECO:0007669"/>
    <property type="project" value="UniProtKB-KW"/>
</dbReference>
<evidence type="ECO:0000256" key="1">
    <source>
        <dbReference type="ARBA" id="ARBA00005417"/>
    </source>
</evidence>
<dbReference type="SUPFAM" id="SSF52540">
    <property type="entry name" value="P-loop containing nucleoside triphosphate hydrolases"/>
    <property type="match status" value="1"/>
</dbReference>
<dbReference type="EMBL" id="VRMN01000001">
    <property type="protein sequence ID" value="KAA8499499.1"/>
    <property type="molecule type" value="Genomic_DNA"/>
</dbReference>
<organism evidence="7 8">
    <name type="scientific">Porphyridium purpureum</name>
    <name type="common">Red alga</name>
    <name type="synonym">Porphyridium cruentum</name>
    <dbReference type="NCBI Taxonomy" id="35688"/>
    <lineage>
        <taxon>Eukaryota</taxon>
        <taxon>Rhodophyta</taxon>
        <taxon>Bangiophyceae</taxon>
        <taxon>Porphyridiales</taxon>
        <taxon>Porphyridiaceae</taxon>
        <taxon>Porphyridium</taxon>
    </lineage>
</organism>
<evidence type="ECO:0000259" key="6">
    <source>
        <dbReference type="PROSITE" id="PS50893"/>
    </source>
</evidence>
<dbReference type="InterPro" id="IPR017871">
    <property type="entry name" value="ABC_transporter-like_CS"/>
</dbReference>
<protein>
    <recommendedName>
        <fullName evidence="2">Probable ATP-dependent transporter ycf16</fullName>
    </recommendedName>
</protein>
<dbReference type="InterPro" id="IPR027417">
    <property type="entry name" value="P-loop_NTPase"/>
</dbReference>
<dbReference type="OrthoDB" id="10255969at2759"/>
<dbReference type="Pfam" id="PF00005">
    <property type="entry name" value="ABC_tran"/>
    <property type="match status" value="1"/>
</dbReference>
<comment type="caution">
    <text evidence="7">The sequence shown here is derived from an EMBL/GenBank/DDBJ whole genome shotgun (WGS) entry which is preliminary data.</text>
</comment>
<dbReference type="InterPro" id="IPR003439">
    <property type="entry name" value="ABC_transporter-like_ATP-bd"/>
</dbReference>
<dbReference type="InterPro" id="IPR015856">
    <property type="entry name" value="ABC_transpr_CbiO/EcfA_su"/>
</dbReference>
<proteinExistence type="inferred from homology"/>
<dbReference type="PANTHER" id="PTHR43553:SF24">
    <property type="entry name" value="ENERGY-COUPLING FACTOR TRANSPORTER ATP-BINDING PROTEIN ECFA1"/>
    <property type="match status" value="1"/>
</dbReference>
<dbReference type="PROSITE" id="PS00211">
    <property type="entry name" value="ABC_TRANSPORTER_1"/>
    <property type="match status" value="1"/>
</dbReference>
<feature type="domain" description="ABC transporter" evidence="6">
    <location>
        <begin position="98"/>
        <end position="326"/>
    </location>
</feature>
<accession>A0A5J4Z620</accession>
<evidence type="ECO:0000256" key="3">
    <source>
        <dbReference type="ARBA" id="ARBA00022448"/>
    </source>
</evidence>
<dbReference type="InterPro" id="IPR003593">
    <property type="entry name" value="AAA+_ATPase"/>
</dbReference>
<evidence type="ECO:0000256" key="2">
    <source>
        <dbReference type="ARBA" id="ARBA00014334"/>
    </source>
</evidence>
<dbReference type="PROSITE" id="PS50893">
    <property type="entry name" value="ABC_TRANSPORTER_2"/>
    <property type="match status" value="1"/>
</dbReference>
<evidence type="ECO:0000256" key="5">
    <source>
        <dbReference type="ARBA" id="ARBA00022840"/>
    </source>
</evidence>